<dbReference type="EMBL" id="KX284724">
    <property type="protein sequence ID" value="AOM67382.1"/>
    <property type="molecule type" value="Genomic_DNA"/>
</dbReference>
<dbReference type="InterPro" id="IPR016155">
    <property type="entry name" value="Mopterin_synth/thiamin_S_b"/>
</dbReference>
<reference evidence="1" key="1">
    <citation type="journal article" date="2016" name="BMC Biol.">
        <title>Parallel evolution of highly conserved plastid genome architecture in red seaweeds and seed plants.</title>
        <authorList>
            <person name="Lee J."/>
            <person name="Cho C.H."/>
            <person name="Park S.I."/>
            <person name="Choi J.W."/>
            <person name="Song H.S."/>
            <person name="West J.A."/>
            <person name="Bhattacharya D."/>
            <person name="Yoon H.S."/>
        </authorList>
    </citation>
    <scope>NUCLEOTIDE SEQUENCE</scope>
</reference>
<dbReference type="AlphaFoldDB" id="A0A1C9CG91"/>
<name>A0A1C9CG91_9FLOR</name>
<keyword evidence="1" id="KW-0934">Plastid</keyword>
<dbReference type="InterPro" id="IPR003749">
    <property type="entry name" value="ThiS/MoaD-like"/>
</dbReference>
<dbReference type="Gene3D" id="3.10.20.30">
    <property type="match status" value="1"/>
</dbReference>
<dbReference type="InterPro" id="IPR012675">
    <property type="entry name" value="Beta-grasp_dom_sf"/>
</dbReference>
<dbReference type="RefSeq" id="YP_009294140.1">
    <property type="nucleotide sequence ID" value="NC_031146.1"/>
</dbReference>
<sequence>MINKDILIHINGEPFVCSAAMKLVDILIYLDFDIKLVTIEYNSKIILQSDLSTILLKSHDSVEVVTIVGGG</sequence>
<dbReference type="CDD" id="cd00565">
    <property type="entry name" value="Ubl_ThiS"/>
    <property type="match status" value="1"/>
</dbReference>
<proteinExistence type="predicted"/>
<dbReference type="Pfam" id="PF02597">
    <property type="entry name" value="ThiS"/>
    <property type="match status" value="1"/>
</dbReference>
<protein>
    <submittedName>
        <fullName evidence="1">Thiamine biosynthesis protein S</fullName>
    </submittedName>
</protein>
<dbReference type="GeneID" id="29070125"/>
<dbReference type="PANTHER" id="PTHR34472:SF1">
    <property type="entry name" value="SULFUR CARRIER PROTEIN THIS"/>
    <property type="match status" value="1"/>
</dbReference>
<dbReference type="PANTHER" id="PTHR34472">
    <property type="entry name" value="SULFUR CARRIER PROTEIN THIS"/>
    <property type="match status" value="1"/>
</dbReference>
<dbReference type="NCBIfam" id="TIGR01683">
    <property type="entry name" value="thiS"/>
    <property type="match status" value="1"/>
</dbReference>
<geneLocation type="plastid" evidence="1"/>
<dbReference type="InterPro" id="IPR010035">
    <property type="entry name" value="Thi_S"/>
</dbReference>
<organism evidence="1">
    <name type="scientific">Hildenbrandia rubra</name>
    <dbReference type="NCBI Taxonomy" id="31481"/>
    <lineage>
        <taxon>Eukaryota</taxon>
        <taxon>Rhodophyta</taxon>
        <taxon>Florideophyceae</taxon>
        <taxon>Hildenbrandiophycidae</taxon>
        <taxon>Hildenbrandiales</taxon>
        <taxon>Hildenbrandiaceae</taxon>
        <taxon>Hildenbrandia</taxon>
    </lineage>
</organism>
<accession>A0A1C9CG91</accession>
<evidence type="ECO:0000313" key="1">
    <source>
        <dbReference type="EMBL" id="AOM67382.1"/>
    </source>
</evidence>
<gene>
    <name evidence="1" type="primary">thiS</name>
    <name evidence="1" type="ORF">Hrub_138</name>
</gene>
<dbReference type="SUPFAM" id="SSF54285">
    <property type="entry name" value="MoaD/ThiS"/>
    <property type="match status" value="1"/>
</dbReference>